<dbReference type="EMBL" id="QFFJ01000001">
    <property type="protein sequence ID" value="RBL91379.1"/>
    <property type="molecule type" value="Genomic_DNA"/>
</dbReference>
<feature type="domain" description="IPT/TIG" evidence="3">
    <location>
        <begin position="271"/>
        <end position="349"/>
    </location>
</feature>
<dbReference type="InterPro" id="IPR052387">
    <property type="entry name" value="Fibrocystin"/>
</dbReference>
<evidence type="ECO:0000259" key="3">
    <source>
        <dbReference type="SMART" id="SM00429"/>
    </source>
</evidence>
<evidence type="ECO:0000313" key="4">
    <source>
        <dbReference type="EMBL" id="RBL91379.1"/>
    </source>
</evidence>
<dbReference type="Gene3D" id="2.60.40.10">
    <property type="entry name" value="Immunoglobulins"/>
    <property type="match status" value="5"/>
</dbReference>
<dbReference type="PANTHER" id="PTHR46769">
    <property type="entry name" value="POLYCYSTIC KIDNEY AND HEPATIC DISEASE 1 (AUTOSOMAL RECESSIVE)-LIKE 1"/>
    <property type="match status" value="1"/>
</dbReference>
<feature type="domain" description="IPT/TIG" evidence="3">
    <location>
        <begin position="29"/>
        <end position="109"/>
    </location>
</feature>
<dbReference type="SUPFAM" id="SSF63829">
    <property type="entry name" value="Calcium-dependent phosphotriesterase"/>
    <property type="match status" value="1"/>
</dbReference>
<reference evidence="4 5" key="1">
    <citation type="submission" date="2018-05" db="EMBL/GenBank/DDBJ databases">
        <title>Chitinophaga sp. K3CV102501T nov., isolated from isolated from a monsoon evergreen broad-leaved forest soil.</title>
        <authorList>
            <person name="Lv Y."/>
        </authorList>
    </citation>
    <scope>NUCLEOTIDE SEQUENCE [LARGE SCALE GENOMIC DNA]</scope>
    <source>
        <strain evidence="4 5">GDMCC 1.1325</strain>
    </source>
</reference>
<evidence type="ECO:0000256" key="2">
    <source>
        <dbReference type="SAM" id="SignalP"/>
    </source>
</evidence>
<name>A0A365XYB7_9BACT</name>
<sequence>MKRFLFFVIYALALSTVACRKEEKTAMVPLSVTDFLPSSGNPGTVVAVRGTGFSGNVADNNVSFNGTAARVMSANDTMLIVQAPEKGSTGAISVTIGDRTAKGGTYTYQALSIHGISPANGPEGTNVYISGAGFTGTDGPATVSINGHPAIVSNSNDTLLIAIIPANAGGGPIEVSVNGEHAKGPAFNFQAISAIKPARGGAGTKVTITGTGFSTDVAGNLVAFNGQQATVESATATTMVVTVPDNVKTGPVSLSVNGQKTTGPVFTQVPPPAITTIAPLSGPVGSVITITGDNFSELMEEDTVTINGKAATILSASARQLVLNVPASTTSGPLKVIVNGQPVNGPAYTVQALGIIRLVPDNGLAGSIITIKGTGFDPTPANNKVTLNGMNITVSAATDSTLTVTMPTGFTTGNMNVSTGSLAATGPVFRRAGVSTYYTGPVAKGQPHGLVIDSKGNVFVGEVNKITKIAPDGTVTDFAGAATSGNQDGTGTAARFFNIYGLVMDAQDNIYVADAFNNSVRKVTPDGKVTTLMSGLNDSPRYITIDPAGNLYIGTEYNGIHMISQGGAQIKQVSRATVSAPFVYLNGYLYWSNGDANVVQRGNASMGMFSVVAGAFFQDGYVDGGLGTGRLSGPGSMIYDPHTGLIYLVDGANYSIRAVSPADGTISTITGAAGSYQSYRRGNKNGTLQEALITPSQNSAMALDKDGNIYVLEQDLGLIRKITLK</sequence>
<dbReference type="InterPro" id="IPR014756">
    <property type="entry name" value="Ig_E-set"/>
</dbReference>
<proteinExistence type="predicted"/>
<comment type="caution">
    <text evidence="4">The sequence shown here is derived from an EMBL/GenBank/DDBJ whole genome shotgun (WGS) entry which is preliminary data.</text>
</comment>
<evidence type="ECO:0000256" key="1">
    <source>
        <dbReference type="ARBA" id="ARBA00022729"/>
    </source>
</evidence>
<dbReference type="Proteomes" id="UP000253410">
    <property type="component" value="Unassembled WGS sequence"/>
</dbReference>
<dbReference type="PANTHER" id="PTHR46769:SF2">
    <property type="entry name" value="FIBROCYSTIN-L ISOFORM 2 PRECURSOR-RELATED"/>
    <property type="match status" value="1"/>
</dbReference>
<keyword evidence="5" id="KW-1185">Reference proteome</keyword>
<feature type="domain" description="IPT/TIG" evidence="3">
    <location>
        <begin position="192"/>
        <end position="269"/>
    </location>
</feature>
<feature type="chain" id="PRO_5016761131" description="IPT/TIG domain-containing protein" evidence="2">
    <location>
        <begin position="21"/>
        <end position="725"/>
    </location>
</feature>
<dbReference type="RefSeq" id="WP_113613976.1">
    <property type="nucleotide sequence ID" value="NZ_QFFJ01000001.1"/>
</dbReference>
<keyword evidence="1 2" id="KW-0732">Signal</keyword>
<dbReference type="PROSITE" id="PS51257">
    <property type="entry name" value="PROKAR_LIPOPROTEIN"/>
    <property type="match status" value="1"/>
</dbReference>
<dbReference type="OrthoDB" id="670826at2"/>
<dbReference type="Gene3D" id="2.120.10.30">
    <property type="entry name" value="TolB, C-terminal domain"/>
    <property type="match status" value="2"/>
</dbReference>
<dbReference type="Pfam" id="PF01833">
    <property type="entry name" value="TIG"/>
    <property type="match status" value="5"/>
</dbReference>
<gene>
    <name evidence="4" type="ORF">DF182_01800</name>
</gene>
<feature type="signal peptide" evidence="2">
    <location>
        <begin position="1"/>
        <end position="20"/>
    </location>
</feature>
<dbReference type="AlphaFoldDB" id="A0A365XYB7"/>
<accession>A0A365XYB7</accession>
<feature type="domain" description="IPT/TIG" evidence="3">
    <location>
        <begin position="110"/>
        <end position="190"/>
    </location>
</feature>
<organism evidence="4 5">
    <name type="scientific">Chitinophaga flava</name>
    <dbReference type="NCBI Taxonomy" id="2259036"/>
    <lineage>
        <taxon>Bacteria</taxon>
        <taxon>Pseudomonadati</taxon>
        <taxon>Bacteroidota</taxon>
        <taxon>Chitinophagia</taxon>
        <taxon>Chitinophagales</taxon>
        <taxon>Chitinophagaceae</taxon>
        <taxon>Chitinophaga</taxon>
    </lineage>
</organism>
<dbReference type="SMART" id="SM00429">
    <property type="entry name" value="IPT"/>
    <property type="match status" value="4"/>
</dbReference>
<protein>
    <recommendedName>
        <fullName evidence="3">IPT/TIG domain-containing protein</fullName>
    </recommendedName>
</protein>
<dbReference type="SUPFAM" id="SSF81296">
    <property type="entry name" value="E set domains"/>
    <property type="match status" value="5"/>
</dbReference>
<evidence type="ECO:0000313" key="5">
    <source>
        <dbReference type="Proteomes" id="UP000253410"/>
    </source>
</evidence>
<dbReference type="CDD" id="cd00603">
    <property type="entry name" value="IPT_PCSR"/>
    <property type="match status" value="3"/>
</dbReference>
<dbReference type="InterPro" id="IPR013783">
    <property type="entry name" value="Ig-like_fold"/>
</dbReference>
<dbReference type="InterPro" id="IPR002909">
    <property type="entry name" value="IPT_dom"/>
</dbReference>
<dbReference type="InterPro" id="IPR011042">
    <property type="entry name" value="6-blade_b-propeller_TolB-like"/>
</dbReference>